<keyword evidence="5" id="KW-0547">Nucleotide-binding</keyword>
<dbReference type="GO" id="GO:0005524">
    <property type="term" value="F:ATP binding"/>
    <property type="evidence" value="ECO:0007669"/>
    <property type="project" value="UniProtKB-KW"/>
</dbReference>
<evidence type="ECO:0000256" key="1">
    <source>
        <dbReference type="ARBA" id="ARBA00001947"/>
    </source>
</evidence>
<keyword evidence="7" id="KW-0694">RNA-binding</keyword>
<dbReference type="SUPFAM" id="SSF101353">
    <property type="entry name" value="Putative anticodon-binding domain of alanyl-tRNA synthetase (AlaRS)"/>
    <property type="match status" value="1"/>
</dbReference>
<dbReference type="EMBL" id="OB686251">
    <property type="protein sequence ID" value="CAD7237264.1"/>
    <property type="molecule type" value="Genomic_DNA"/>
</dbReference>
<keyword evidence="4" id="KW-0436">Ligase</keyword>
<accession>A0A7R8WSC5</accession>
<evidence type="ECO:0000256" key="3">
    <source>
        <dbReference type="ARBA" id="ARBA00022555"/>
    </source>
</evidence>
<evidence type="ECO:0000256" key="2">
    <source>
        <dbReference type="ARBA" id="ARBA00008429"/>
    </source>
</evidence>
<dbReference type="GO" id="GO:0006419">
    <property type="term" value="P:alanyl-tRNA aminoacylation"/>
    <property type="evidence" value="ECO:0007669"/>
    <property type="project" value="InterPro"/>
</dbReference>
<evidence type="ECO:0000256" key="6">
    <source>
        <dbReference type="ARBA" id="ARBA00022840"/>
    </source>
</evidence>
<dbReference type="SUPFAM" id="SSF55186">
    <property type="entry name" value="ThrRS/AlaRS common domain"/>
    <property type="match status" value="1"/>
</dbReference>
<dbReference type="InterPro" id="IPR018162">
    <property type="entry name" value="Ala-tRNA-ligase_IIc_anticod-bd"/>
</dbReference>
<evidence type="ECO:0000256" key="8">
    <source>
        <dbReference type="ARBA" id="ARBA00022917"/>
    </source>
</evidence>
<dbReference type="OrthoDB" id="2423964at2759"/>
<dbReference type="PANTHER" id="PTHR11777">
    <property type="entry name" value="ALANYL-TRNA SYNTHETASE"/>
    <property type="match status" value="1"/>
</dbReference>
<protein>
    <submittedName>
        <fullName evidence="10">Uncharacterized protein</fullName>
    </submittedName>
</protein>
<dbReference type="AlphaFoldDB" id="A0A7R8WSC5"/>
<dbReference type="GO" id="GO:0004813">
    <property type="term" value="F:alanine-tRNA ligase activity"/>
    <property type="evidence" value="ECO:0007669"/>
    <property type="project" value="InterPro"/>
</dbReference>
<evidence type="ECO:0000256" key="5">
    <source>
        <dbReference type="ARBA" id="ARBA00022741"/>
    </source>
</evidence>
<evidence type="ECO:0000313" key="10">
    <source>
        <dbReference type="EMBL" id="CAD7237264.1"/>
    </source>
</evidence>
<dbReference type="SMART" id="SM00863">
    <property type="entry name" value="tRNA_SAD"/>
    <property type="match status" value="1"/>
</dbReference>
<dbReference type="InterPro" id="IPR018163">
    <property type="entry name" value="Thr/Ala-tRNA-synth_IIc_edit"/>
</dbReference>
<dbReference type="Pfam" id="PF01411">
    <property type="entry name" value="tRNA-synt_2c"/>
    <property type="match status" value="1"/>
</dbReference>
<gene>
    <name evidence="10" type="ORF">CTOB1V02_LOCUS15079</name>
</gene>
<sequence length="329" mass="37244">RFKDVFPELAAQQDFVKKVILEEEKSFLRTLEGGLKRIDSLQIDNGILDGQTTFELYDTYGFPIDLTRLICEDKQWTVDEKGFEIALQEQKDRSKADAKRETGDWTQVRPGQEVTFVGYDDLSTEESYILKYRTIKIKDKPVYQLVLDKTPFYAEGGGQKMTDEELLQVEQMVNQKVRENIRLEEARSIAIEEAKSAGAMMLFGEKYGETVRMITFDPQYSREVCGGCHVDATGEIGFFKIVSESAIAAGVRRIEAITAEAAERYIQQQIEELVAVKSSLKNPKDIIKSVADLQDENRQLKKELEVLKLKQAGSMQDDLIASAKEIAGA</sequence>
<dbReference type="GO" id="GO:0002161">
    <property type="term" value="F:aminoacyl-tRNA deacylase activity"/>
    <property type="evidence" value="ECO:0007669"/>
    <property type="project" value="TreeGrafter"/>
</dbReference>
<dbReference type="InterPro" id="IPR050058">
    <property type="entry name" value="Ala-tRNA_ligase"/>
</dbReference>
<keyword evidence="6" id="KW-0067">ATP-binding</keyword>
<dbReference type="PANTHER" id="PTHR11777:SF9">
    <property type="entry name" value="ALANINE--TRNA LIGASE, CYTOPLASMIC"/>
    <property type="match status" value="1"/>
</dbReference>
<keyword evidence="8" id="KW-0648">Protein biosynthesis</keyword>
<evidence type="ECO:0000256" key="7">
    <source>
        <dbReference type="ARBA" id="ARBA00022884"/>
    </source>
</evidence>
<dbReference type="Gene3D" id="3.30.980.10">
    <property type="entry name" value="Threonyl-trna Synthetase, Chain A, domain 2"/>
    <property type="match status" value="1"/>
</dbReference>
<comment type="cofactor">
    <cofactor evidence="1">
        <name>Zn(2+)</name>
        <dbReference type="ChEBI" id="CHEBI:29105"/>
    </cofactor>
</comment>
<keyword evidence="3" id="KW-0820">tRNA-binding</keyword>
<dbReference type="SUPFAM" id="SSF50447">
    <property type="entry name" value="Translation proteins"/>
    <property type="match status" value="1"/>
</dbReference>
<dbReference type="InterPro" id="IPR009000">
    <property type="entry name" value="Transl_B-barrel_sf"/>
</dbReference>
<dbReference type="FunFam" id="3.30.54.20:FF:000001">
    <property type="entry name" value="Alanine--tRNA ligase"/>
    <property type="match status" value="1"/>
</dbReference>
<evidence type="ECO:0000256" key="9">
    <source>
        <dbReference type="ARBA" id="ARBA00023146"/>
    </source>
</evidence>
<dbReference type="InterPro" id="IPR012947">
    <property type="entry name" value="tRNA_SAD"/>
</dbReference>
<dbReference type="Pfam" id="PF07973">
    <property type="entry name" value="tRNA_SAD"/>
    <property type="match status" value="1"/>
</dbReference>
<feature type="non-terminal residue" evidence="10">
    <location>
        <position position="1"/>
    </location>
</feature>
<dbReference type="PROSITE" id="PS50860">
    <property type="entry name" value="AA_TRNA_LIGASE_II_ALA"/>
    <property type="match status" value="1"/>
</dbReference>
<keyword evidence="9" id="KW-0030">Aminoacyl-tRNA synthetase</keyword>
<dbReference type="Gene3D" id="3.30.54.20">
    <property type="match status" value="1"/>
</dbReference>
<dbReference type="InterPro" id="IPR018164">
    <property type="entry name" value="Ala-tRNA-synth_IIc_N"/>
</dbReference>
<comment type="similarity">
    <text evidence="2">Belongs to the class-II aminoacyl-tRNA synthetase family. Alax-L subfamily.</text>
</comment>
<reference evidence="10" key="1">
    <citation type="submission" date="2020-11" db="EMBL/GenBank/DDBJ databases">
        <authorList>
            <person name="Tran Van P."/>
        </authorList>
    </citation>
    <scope>NUCLEOTIDE SEQUENCE</scope>
</reference>
<dbReference type="InterPro" id="IPR018165">
    <property type="entry name" value="Ala-tRNA-synth_IIc_core"/>
</dbReference>
<proteinExistence type="inferred from homology"/>
<feature type="non-terminal residue" evidence="10">
    <location>
        <position position="329"/>
    </location>
</feature>
<name>A0A7R8WSC5_9CRUS</name>
<dbReference type="GO" id="GO:0005737">
    <property type="term" value="C:cytoplasm"/>
    <property type="evidence" value="ECO:0007669"/>
    <property type="project" value="InterPro"/>
</dbReference>
<organism evidence="10">
    <name type="scientific">Cyprideis torosa</name>
    <dbReference type="NCBI Taxonomy" id="163714"/>
    <lineage>
        <taxon>Eukaryota</taxon>
        <taxon>Metazoa</taxon>
        <taxon>Ecdysozoa</taxon>
        <taxon>Arthropoda</taxon>
        <taxon>Crustacea</taxon>
        <taxon>Oligostraca</taxon>
        <taxon>Ostracoda</taxon>
        <taxon>Podocopa</taxon>
        <taxon>Podocopida</taxon>
        <taxon>Cytherocopina</taxon>
        <taxon>Cytheroidea</taxon>
        <taxon>Cytherideidae</taxon>
        <taxon>Cyprideis</taxon>
    </lineage>
</organism>
<evidence type="ECO:0000256" key="4">
    <source>
        <dbReference type="ARBA" id="ARBA00022598"/>
    </source>
</evidence>
<dbReference type="GO" id="GO:0000049">
    <property type="term" value="F:tRNA binding"/>
    <property type="evidence" value="ECO:0007669"/>
    <property type="project" value="UniProtKB-KW"/>
</dbReference>